<comment type="similarity">
    <text evidence="2">Belongs to the bacterial solute-binding protein 5 family.</text>
</comment>
<dbReference type="Gene3D" id="3.40.190.10">
    <property type="entry name" value="Periplasmic binding protein-like II"/>
    <property type="match status" value="1"/>
</dbReference>
<evidence type="ECO:0000259" key="4">
    <source>
        <dbReference type="Pfam" id="PF00496"/>
    </source>
</evidence>
<dbReference type="GO" id="GO:0043190">
    <property type="term" value="C:ATP-binding cassette (ABC) transporter complex"/>
    <property type="evidence" value="ECO:0007669"/>
    <property type="project" value="InterPro"/>
</dbReference>
<evidence type="ECO:0000313" key="5">
    <source>
        <dbReference type="EMBL" id="PWS35996.1"/>
    </source>
</evidence>
<dbReference type="Gene3D" id="3.90.76.10">
    <property type="entry name" value="Dipeptide-binding Protein, Domain 1"/>
    <property type="match status" value="1"/>
</dbReference>
<keyword evidence="3" id="KW-0732">Signal</keyword>
<evidence type="ECO:0000313" key="6">
    <source>
        <dbReference type="Proteomes" id="UP000245765"/>
    </source>
</evidence>
<gene>
    <name evidence="5" type="ORF">DFH01_17590</name>
</gene>
<evidence type="ECO:0000256" key="2">
    <source>
        <dbReference type="ARBA" id="ARBA00005695"/>
    </source>
</evidence>
<protein>
    <submittedName>
        <fullName evidence="5">Peptide ABC transporter substrate-binding protein</fullName>
    </submittedName>
</protein>
<dbReference type="GO" id="GO:1904680">
    <property type="term" value="F:peptide transmembrane transporter activity"/>
    <property type="evidence" value="ECO:0007669"/>
    <property type="project" value="TreeGrafter"/>
</dbReference>
<dbReference type="GO" id="GO:0030288">
    <property type="term" value="C:outer membrane-bounded periplasmic space"/>
    <property type="evidence" value="ECO:0007669"/>
    <property type="project" value="UniProtKB-ARBA"/>
</dbReference>
<dbReference type="PANTHER" id="PTHR30290">
    <property type="entry name" value="PERIPLASMIC BINDING COMPONENT OF ABC TRANSPORTER"/>
    <property type="match status" value="1"/>
</dbReference>
<dbReference type="PANTHER" id="PTHR30290:SF38">
    <property type="entry name" value="D,D-DIPEPTIDE-BINDING PERIPLASMIC PROTEIN DDPA-RELATED"/>
    <property type="match status" value="1"/>
</dbReference>
<dbReference type="Pfam" id="PF00496">
    <property type="entry name" value="SBP_bac_5"/>
    <property type="match status" value="1"/>
</dbReference>
<name>A0A317FEJ5_9PROT</name>
<dbReference type="InterPro" id="IPR030678">
    <property type="entry name" value="Peptide/Ni-bd"/>
</dbReference>
<dbReference type="OrthoDB" id="9803988at2"/>
<dbReference type="Proteomes" id="UP000245765">
    <property type="component" value="Unassembled WGS sequence"/>
</dbReference>
<dbReference type="InterPro" id="IPR039424">
    <property type="entry name" value="SBP_5"/>
</dbReference>
<evidence type="ECO:0000256" key="1">
    <source>
        <dbReference type="ARBA" id="ARBA00004418"/>
    </source>
</evidence>
<evidence type="ECO:0000256" key="3">
    <source>
        <dbReference type="ARBA" id="ARBA00022729"/>
    </source>
</evidence>
<dbReference type="SUPFAM" id="SSF53850">
    <property type="entry name" value="Periplasmic binding protein-like II"/>
    <property type="match status" value="1"/>
</dbReference>
<dbReference type="GO" id="GO:0015833">
    <property type="term" value="P:peptide transport"/>
    <property type="evidence" value="ECO:0007669"/>
    <property type="project" value="TreeGrafter"/>
</dbReference>
<accession>A0A317FEJ5</accession>
<dbReference type="AlphaFoldDB" id="A0A317FEJ5"/>
<dbReference type="PIRSF" id="PIRSF002741">
    <property type="entry name" value="MppA"/>
    <property type="match status" value="1"/>
</dbReference>
<dbReference type="EMBL" id="QGNA01000004">
    <property type="protein sequence ID" value="PWS35996.1"/>
    <property type="molecule type" value="Genomic_DNA"/>
</dbReference>
<dbReference type="InterPro" id="IPR000914">
    <property type="entry name" value="SBP_5_dom"/>
</dbReference>
<organism evidence="5 6">
    <name type="scientific">Falsiroseomonas bella</name>
    <dbReference type="NCBI Taxonomy" id="2184016"/>
    <lineage>
        <taxon>Bacteria</taxon>
        <taxon>Pseudomonadati</taxon>
        <taxon>Pseudomonadota</taxon>
        <taxon>Alphaproteobacteria</taxon>
        <taxon>Acetobacterales</taxon>
        <taxon>Roseomonadaceae</taxon>
        <taxon>Falsiroseomonas</taxon>
    </lineage>
</organism>
<feature type="domain" description="Solute-binding protein family 5" evidence="4">
    <location>
        <begin position="16"/>
        <end position="356"/>
    </location>
</feature>
<dbReference type="Gene3D" id="3.10.105.10">
    <property type="entry name" value="Dipeptide-binding Protein, Domain 3"/>
    <property type="match status" value="1"/>
</dbReference>
<keyword evidence="6" id="KW-1185">Reference proteome</keyword>
<comment type="caution">
    <text evidence="5">The sequence shown here is derived from an EMBL/GenBank/DDBJ whole genome shotgun (WGS) entry which is preliminary data.</text>
</comment>
<reference evidence="6" key="1">
    <citation type="submission" date="2018-05" db="EMBL/GenBank/DDBJ databases">
        <authorList>
            <person name="Du Z."/>
            <person name="Wang X."/>
        </authorList>
    </citation>
    <scope>NUCLEOTIDE SEQUENCE [LARGE SCALE GENOMIC DNA]</scope>
    <source>
        <strain evidence="6">CQN31</strain>
    </source>
</reference>
<proteinExistence type="inferred from homology"/>
<sequence>MLIGRRLVGFDEKGELRGELARDFGRDASDGAWVFRLDPRAVFHNGEKVTSEDVKWTIEQVAGERSTAYYRAQMQRIDRIETPDAHTVRLHMKEPTATVPLWFANYNMPIVWRGTRNMNEAMGCGPYRLAAQERGSWIELQAVPNYWVPGQPRTKTIRMTLVADESLRLAALQSGDVDFIEFVPWTGMAAVEADPRFKLESTMGPFMDILFNGTRPPFDNPLVRRAVAHAVKREDIVRVAFSGRGKVLEGMPIVEGTPWWDAELSRGHNYDPERSKALLAQAGHANGINTTLLTTGAFAMHKDSAEVAQQYLAAVGIRAELRVVDWSTRVSQGIRGQYDLAVHGVSADFNDPDGLTVVLDTSLSAAHGRSFGLSAPRTTELLNKGRQEFDHARRVEIYKDMQRAALEEVPVVGLAWREQGYAFDRRVSGFRILPGALSLSSGVNLEFTSVG</sequence>
<comment type="subcellular location">
    <subcellularLocation>
        <location evidence="1">Periplasm</location>
    </subcellularLocation>
</comment>